<feature type="compositionally biased region" description="Basic and acidic residues" evidence="1">
    <location>
        <begin position="42"/>
        <end position="54"/>
    </location>
</feature>
<dbReference type="EMBL" id="QXGI01000008">
    <property type="protein sequence ID" value="RSX46106.1"/>
    <property type="molecule type" value="Genomic_DNA"/>
</dbReference>
<evidence type="ECO:0000259" key="2">
    <source>
        <dbReference type="SMART" id="SM00507"/>
    </source>
</evidence>
<dbReference type="Proteomes" id="UP000288052">
    <property type="component" value="Unassembled WGS sequence"/>
</dbReference>
<name>A0A430F548_9BIFI</name>
<keyword evidence="4" id="KW-1185">Reference proteome</keyword>
<evidence type="ECO:0000313" key="4">
    <source>
        <dbReference type="Proteomes" id="UP000288052"/>
    </source>
</evidence>
<dbReference type="InterPro" id="IPR003615">
    <property type="entry name" value="HNH_nuc"/>
</dbReference>
<dbReference type="CDD" id="cd00085">
    <property type="entry name" value="HNHc"/>
    <property type="match status" value="1"/>
</dbReference>
<reference evidence="3 4" key="1">
    <citation type="submission" date="2018-09" db="EMBL/GenBank/DDBJ databases">
        <title>Characterization of the phylogenetic diversity of five novel species belonging to the genus Bifidobacterium.</title>
        <authorList>
            <person name="Lugli G.A."/>
            <person name="Duranti S."/>
            <person name="Milani C."/>
        </authorList>
    </citation>
    <scope>NUCLEOTIDE SEQUENCE [LARGE SCALE GENOMIC DNA]</scope>
    <source>
        <strain evidence="3 4">2020B</strain>
    </source>
</reference>
<dbReference type="SMART" id="SM00507">
    <property type="entry name" value="HNHc"/>
    <property type="match status" value="1"/>
</dbReference>
<accession>A0A430F548</accession>
<organism evidence="3 4">
    <name type="scientific">Bifidobacterium castoris</name>
    <dbReference type="NCBI Taxonomy" id="2306972"/>
    <lineage>
        <taxon>Bacteria</taxon>
        <taxon>Bacillati</taxon>
        <taxon>Actinomycetota</taxon>
        <taxon>Actinomycetes</taxon>
        <taxon>Bifidobacteriales</taxon>
        <taxon>Bifidobacteriaceae</taxon>
        <taxon>Bifidobacterium</taxon>
    </lineage>
</organism>
<dbReference type="AlphaFoldDB" id="A0A430F548"/>
<sequence>MCITITQENNTLQQNSFDVIAHQLTRIADAMQPTGVQVTESDDTRPSAGHRADPSCRVPAMPESLTGAPSGSHDLHTRERGRRILGARGQCFAYAPRTTRMQRGDEVTMSWYTSDRQSRLPEDWDRVRAMVRDRAHNHCQAATHSVLCNGIGTDCDHIVPGDDHSLDNLQWLNHNCHRLKTARESAQRNMIRARERKHPREANPGRIC</sequence>
<proteinExistence type="predicted"/>
<feature type="region of interest" description="Disordered" evidence="1">
    <location>
        <begin position="33"/>
        <end position="76"/>
    </location>
</feature>
<evidence type="ECO:0000256" key="1">
    <source>
        <dbReference type="SAM" id="MobiDB-lite"/>
    </source>
</evidence>
<evidence type="ECO:0000313" key="3">
    <source>
        <dbReference type="EMBL" id="RSX46106.1"/>
    </source>
</evidence>
<feature type="domain" description="HNH nuclease" evidence="2">
    <location>
        <begin position="126"/>
        <end position="178"/>
    </location>
</feature>
<comment type="caution">
    <text evidence="3">The sequence shown here is derived from an EMBL/GenBank/DDBJ whole genome shotgun (WGS) entry which is preliminary data.</text>
</comment>
<gene>
    <name evidence="3" type="ORF">D2E22_1678</name>
</gene>
<protein>
    <recommendedName>
        <fullName evidence="2">HNH nuclease domain-containing protein</fullName>
    </recommendedName>
</protein>